<accession>A0A7C3YSD4</accession>
<dbReference type="AlphaFoldDB" id="A0A7C3YSD4"/>
<dbReference type="EMBL" id="DTMQ01000015">
    <property type="protein sequence ID" value="HGE98916.1"/>
    <property type="molecule type" value="Genomic_DNA"/>
</dbReference>
<name>A0A7C3YSD4_UNCW3</name>
<reference evidence="1" key="1">
    <citation type="journal article" date="2020" name="mSystems">
        <title>Genome- and Community-Level Interaction Insights into Carbon Utilization and Element Cycling Functions of Hydrothermarchaeota in Hydrothermal Sediment.</title>
        <authorList>
            <person name="Zhou Z."/>
            <person name="Liu Y."/>
            <person name="Xu W."/>
            <person name="Pan J."/>
            <person name="Luo Z.H."/>
            <person name="Li M."/>
        </authorList>
    </citation>
    <scope>NUCLEOTIDE SEQUENCE [LARGE SCALE GENOMIC DNA]</scope>
    <source>
        <strain evidence="1">SpSt-906</strain>
    </source>
</reference>
<sequence>MRRSERLSLIKEFEDLYKKERQKKSEKEIINQFFARHPKLSEKEKEELREEILFSIFLFRTLSFRPMPEQMSKRVEERIRRKWAEIGQERKGEKTIPLTRRTDFLILLFYLLGKIKGITRIMKYLFLLSAEKEIGRYLKDYYQFIPHQLGPFDKRVYTDLETLRKEGLIERIPLPRISLSEIEREIFNLFEKEEGVFQYQLTEKGREFAKKMIKGIDKEIIRAIQEVKGKYGRYPLLKLLEEIYLKYPEYQAKSKVFKEIKRFKEGKD</sequence>
<protein>
    <recommendedName>
        <fullName evidence="2">DUF4065 domain-containing protein</fullName>
    </recommendedName>
</protein>
<evidence type="ECO:0000313" key="1">
    <source>
        <dbReference type="EMBL" id="HGE98916.1"/>
    </source>
</evidence>
<organism evidence="1">
    <name type="scientific">candidate division WOR-3 bacterium</name>
    <dbReference type="NCBI Taxonomy" id="2052148"/>
    <lineage>
        <taxon>Bacteria</taxon>
        <taxon>Bacteria division WOR-3</taxon>
    </lineage>
</organism>
<evidence type="ECO:0008006" key="2">
    <source>
        <dbReference type="Google" id="ProtNLM"/>
    </source>
</evidence>
<comment type="caution">
    <text evidence="1">The sequence shown here is derived from an EMBL/GenBank/DDBJ whole genome shotgun (WGS) entry which is preliminary data.</text>
</comment>
<gene>
    <name evidence="1" type="ORF">ENX07_02435</name>
</gene>
<proteinExistence type="predicted"/>